<evidence type="ECO:0000256" key="10">
    <source>
        <dbReference type="ARBA" id="ARBA00047890"/>
    </source>
</evidence>
<sequence length="338" mass="37388">MQPQEIVRFLGLFRCLVGFAVLLSPVRASFAVKMQSSARRDPCGRDISGIKWRRYPQKSCALYCIGRQMSDQAGPCGGFPGLATARNLSTRSFTVTRTEPRNGALVLFSGGQDSATCLAWALDRYDTVETLGFDYGQRHRVELECRDGFRAAIAQAFPAWGERLGDDHMIDLAVLGSISDTAMTREIEIETAASGLPNTFVPGRNLMFMQIAAAIAYRRGLKFLVGGMCETDFSGYPDCRDDTMKALQVTLNLGMDSRFVIETPLMWLDKADTWRLAETLGGEALVELVRVETHTCYVGERAELHEWGFGCGECPACKLRKRGYEAYLAGEKVTEAPV</sequence>
<evidence type="ECO:0000256" key="9">
    <source>
        <dbReference type="ARBA" id="ARBA00039149"/>
    </source>
</evidence>
<dbReference type="SUPFAM" id="SSF52402">
    <property type="entry name" value="Adenine nucleotide alpha hydrolases-like"/>
    <property type="match status" value="1"/>
</dbReference>
<dbReference type="HAMAP" id="MF_01633">
    <property type="entry name" value="QueC"/>
    <property type="match status" value="1"/>
</dbReference>
<evidence type="ECO:0000256" key="5">
    <source>
        <dbReference type="ARBA" id="ARBA00022785"/>
    </source>
</evidence>
<dbReference type="Gene3D" id="3.40.50.620">
    <property type="entry name" value="HUPs"/>
    <property type="match status" value="1"/>
</dbReference>
<evidence type="ECO:0000313" key="13">
    <source>
        <dbReference type="Proteomes" id="UP000295727"/>
    </source>
</evidence>
<reference evidence="12 13" key="1">
    <citation type="submission" date="2019-03" db="EMBL/GenBank/DDBJ databases">
        <title>Paraburkholderia sp. 7MH5, isolated from subtropical forest soil.</title>
        <authorList>
            <person name="Gao Z.-H."/>
            <person name="Qiu L.-H."/>
        </authorList>
    </citation>
    <scope>NUCLEOTIDE SEQUENCE [LARGE SCALE GENOMIC DNA]</scope>
    <source>
        <strain evidence="12 13">7MH5</strain>
    </source>
</reference>
<comment type="cofactor">
    <cofactor evidence="11">
        <name>Zn(2+)</name>
        <dbReference type="ChEBI" id="CHEBI:29105"/>
    </cofactor>
    <text evidence="11">Binds 1 zinc ion per subunit.</text>
</comment>
<gene>
    <name evidence="11 12" type="primary">queC</name>
    <name evidence="12" type="ORF">E1956_02575</name>
</gene>
<comment type="pathway">
    <text evidence="1 11">Purine metabolism; 7-cyano-7-deazaguanine biosynthesis.</text>
</comment>
<evidence type="ECO:0000313" key="12">
    <source>
        <dbReference type="EMBL" id="QBQ96168.1"/>
    </source>
</evidence>
<proteinExistence type="inferred from homology"/>
<keyword evidence="13" id="KW-1185">Reference proteome</keyword>
<keyword evidence="6 11" id="KW-0862">Zinc</keyword>
<dbReference type="UniPathway" id="UPA00391"/>
<evidence type="ECO:0000256" key="1">
    <source>
        <dbReference type="ARBA" id="ARBA00005061"/>
    </source>
</evidence>
<dbReference type="PANTHER" id="PTHR42914:SF1">
    <property type="entry name" value="7-CYANO-7-DEAZAGUANINE SYNTHASE"/>
    <property type="match status" value="1"/>
</dbReference>
<feature type="binding site" evidence="11">
    <location>
        <position position="296"/>
    </location>
    <ligand>
        <name>Zn(2+)</name>
        <dbReference type="ChEBI" id="CHEBI:29105"/>
    </ligand>
</feature>
<comment type="similarity">
    <text evidence="8 11">Belongs to the QueC family.</text>
</comment>
<comment type="function">
    <text evidence="11">Catalyzes the ATP-dependent conversion of 7-carboxy-7-deazaguanine (CDG) to 7-cyano-7-deazaguanine (preQ(0)).</text>
</comment>
<accession>A0A4P7CKG7</accession>
<dbReference type="InterPro" id="IPR018317">
    <property type="entry name" value="QueC"/>
</dbReference>
<protein>
    <recommendedName>
        <fullName evidence="9 11">7-cyano-7-deazaguanine synthase</fullName>
        <ecNumber evidence="9 11">6.3.4.20</ecNumber>
    </recommendedName>
    <alternativeName>
        <fullName evidence="11">7-cyano-7-carbaguanine synthase</fullName>
    </alternativeName>
    <alternativeName>
        <fullName evidence="11">PreQ(0) synthase</fullName>
    </alternativeName>
    <alternativeName>
        <fullName evidence="11">Queuosine biosynthesis protein QueC</fullName>
    </alternativeName>
</protein>
<name>A0A4P7CKG7_9BURK</name>
<feature type="binding site" evidence="11">
    <location>
        <position position="317"/>
    </location>
    <ligand>
        <name>Zn(2+)</name>
        <dbReference type="ChEBI" id="CHEBI:29105"/>
    </ligand>
</feature>
<dbReference type="NCBIfam" id="TIGR00364">
    <property type="entry name" value="7-cyano-7-deazaguanine synthase QueC"/>
    <property type="match status" value="1"/>
</dbReference>
<evidence type="ECO:0000256" key="7">
    <source>
        <dbReference type="ARBA" id="ARBA00022840"/>
    </source>
</evidence>
<dbReference type="GO" id="GO:0008270">
    <property type="term" value="F:zinc ion binding"/>
    <property type="evidence" value="ECO:0007669"/>
    <property type="project" value="UniProtKB-UniRule"/>
</dbReference>
<dbReference type="GO" id="GO:0008616">
    <property type="term" value="P:tRNA queuosine(34) biosynthetic process"/>
    <property type="evidence" value="ECO:0007669"/>
    <property type="project" value="UniProtKB-UniRule"/>
</dbReference>
<dbReference type="KEGG" id="ppai:E1956_02575"/>
<dbReference type="AlphaFoldDB" id="A0A4P7CKG7"/>
<evidence type="ECO:0000256" key="4">
    <source>
        <dbReference type="ARBA" id="ARBA00022741"/>
    </source>
</evidence>
<dbReference type="EMBL" id="CP038148">
    <property type="protein sequence ID" value="QBQ96168.1"/>
    <property type="molecule type" value="Genomic_DNA"/>
</dbReference>
<dbReference type="GO" id="GO:0016879">
    <property type="term" value="F:ligase activity, forming carbon-nitrogen bonds"/>
    <property type="evidence" value="ECO:0007669"/>
    <property type="project" value="UniProtKB-UniRule"/>
</dbReference>
<keyword evidence="7 11" id="KW-0067">ATP-binding</keyword>
<dbReference type="InterPro" id="IPR014729">
    <property type="entry name" value="Rossmann-like_a/b/a_fold"/>
</dbReference>
<organism evidence="12 13">
    <name type="scientific">Paraburkholderia pallida</name>
    <dbReference type="NCBI Taxonomy" id="2547399"/>
    <lineage>
        <taxon>Bacteria</taxon>
        <taxon>Pseudomonadati</taxon>
        <taxon>Pseudomonadota</taxon>
        <taxon>Betaproteobacteria</taxon>
        <taxon>Burkholderiales</taxon>
        <taxon>Burkholderiaceae</taxon>
        <taxon>Paraburkholderia</taxon>
    </lineage>
</organism>
<keyword evidence="5 11" id="KW-0671">Queuosine biosynthesis</keyword>
<evidence type="ECO:0000256" key="2">
    <source>
        <dbReference type="ARBA" id="ARBA00022598"/>
    </source>
</evidence>
<dbReference type="Pfam" id="PF06508">
    <property type="entry name" value="QueC"/>
    <property type="match status" value="1"/>
</dbReference>
<feature type="binding site" evidence="11">
    <location>
        <position position="311"/>
    </location>
    <ligand>
        <name>Zn(2+)</name>
        <dbReference type="ChEBI" id="CHEBI:29105"/>
    </ligand>
</feature>
<feature type="binding site" evidence="11">
    <location>
        <position position="314"/>
    </location>
    <ligand>
        <name>Zn(2+)</name>
        <dbReference type="ChEBI" id="CHEBI:29105"/>
    </ligand>
</feature>
<dbReference type="OrthoDB" id="9789567at2"/>
<evidence type="ECO:0000256" key="11">
    <source>
        <dbReference type="HAMAP-Rule" id="MF_01633"/>
    </source>
</evidence>
<dbReference type="EC" id="6.3.4.20" evidence="9 11"/>
<dbReference type="PANTHER" id="PTHR42914">
    <property type="entry name" value="7-CYANO-7-DEAZAGUANINE SYNTHASE"/>
    <property type="match status" value="1"/>
</dbReference>
<comment type="catalytic activity">
    <reaction evidence="10 11">
        <text>7-carboxy-7-carbaguanine + NH4(+) + 2 ATP = 7-cyano-7-carbaguanine + 2 AMP + 2 diphosphate + 2 H(+)</text>
        <dbReference type="Rhea" id="RHEA:27982"/>
        <dbReference type="ChEBI" id="CHEBI:15378"/>
        <dbReference type="ChEBI" id="CHEBI:28938"/>
        <dbReference type="ChEBI" id="CHEBI:30616"/>
        <dbReference type="ChEBI" id="CHEBI:33019"/>
        <dbReference type="ChEBI" id="CHEBI:45075"/>
        <dbReference type="ChEBI" id="CHEBI:61036"/>
        <dbReference type="ChEBI" id="CHEBI:456215"/>
        <dbReference type="EC" id="6.3.4.20"/>
    </reaction>
</comment>
<keyword evidence="4 11" id="KW-0547">Nucleotide-binding</keyword>
<dbReference type="Proteomes" id="UP000295727">
    <property type="component" value="Chromosome 1"/>
</dbReference>
<feature type="binding site" evidence="11">
    <location>
        <begin position="108"/>
        <end position="118"/>
    </location>
    <ligand>
        <name>ATP</name>
        <dbReference type="ChEBI" id="CHEBI:30616"/>
    </ligand>
</feature>
<dbReference type="CDD" id="cd01995">
    <property type="entry name" value="QueC-like"/>
    <property type="match status" value="1"/>
</dbReference>
<evidence type="ECO:0000256" key="3">
    <source>
        <dbReference type="ARBA" id="ARBA00022723"/>
    </source>
</evidence>
<keyword evidence="2 11" id="KW-0436">Ligase</keyword>
<keyword evidence="3 11" id="KW-0479">Metal-binding</keyword>
<evidence type="ECO:0000256" key="8">
    <source>
        <dbReference type="ARBA" id="ARBA00037993"/>
    </source>
</evidence>
<dbReference type="GO" id="GO:0005524">
    <property type="term" value="F:ATP binding"/>
    <property type="evidence" value="ECO:0007669"/>
    <property type="project" value="UniProtKB-UniRule"/>
</dbReference>
<evidence type="ECO:0000256" key="6">
    <source>
        <dbReference type="ARBA" id="ARBA00022833"/>
    </source>
</evidence>